<dbReference type="AlphaFoldDB" id="A0A2N5GM84"/>
<dbReference type="EMBL" id="PGVD01000028">
    <property type="protein sequence ID" value="PLR97024.1"/>
    <property type="molecule type" value="Genomic_DNA"/>
</dbReference>
<name>A0A2N5GM84_9BACI</name>
<protein>
    <submittedName>
        <fullName evidence="1">Uncharacterized protein</fullName>
    </submittedName>
</protein>
<reference evidence="2 4" key="2">
    <citation type="submission" date="2017-12" db="EMBL/GenBank/DDBJ databases">
        <title>Comparative Functional Genomics of Dry Heat Resistant strains isolated from the Viking Spacecraft.</title>
        <authorList>
            <person name="Seuylemezian A."/>
            <person name="Cooper K."/>
            <person name="Vaishampayan P."/>
        </authorList>
    </citation>
    <scope>NUCLEOTIDE SEQUENCE [LARGE SCALE GENOMIC DNA]</scope>
    <source>
        <strain evidence="2 4">ATCC 29669</strain>
    </source>
</reference>
<keyword evidence="4" id="KW-1185">Reference proteome</keyword>
<dbReference type="Proteomes" id="UP000235114">
    <property type="component" value="Unassembled WGS sequence"/>
</dbReference>
<gene>
    <name evidence="1" type="ORF">CU635_10885</name>
    <name evidence="2" type="ORF">CVD25_10315</name>
</gene>
<comment type="caution">
    <text evidence="1">The sequence shown here is derived from an EMBL/GenBank/DDBJ whole genome shotgun (WGS) entry which is preliminary data.</text>
</comment>
<evidence type="ECO:0000313" key="1">
    <source>
        <dbReference type="EMBL" id="PLR82972.1"/>
    </source>
</evidence>
<organism evidence="1 3">
    <name type="scientific">Bacillus canaveralius</name>
    <dbReference type="NCBI Taxonomy" id="1403243"/>
    <lineage>
        <taxon>Bacteria</taxon>
        <taxon>Bacillati</taxon>
        <taxon>Bacillota</taxon>
        <taxon>Bacilli</taxon>
        <taxon>Bacillales</taxon>
        <taxon>Bacillaceae</taxon>
        <taxon>Bacillus</taxon>
    </lineage>
</organism>
<reference evidence="1 3" key="1">
    <citation type="submission" date="2017-11" db="EMBL/GenBank/DDBJ databases">
        <title>Comparitive Functional Genomics of Dry Heat Resistant strains isolated from the Viking Spacecraft.</title>
        <authorList>
            <person name="Seuylemezian A."/>
            <person name="Cooper K."/>
            <person name="Vaishampayan P."/>
        </authorList>
    </citation>
    <scope>NUCLEOTIDE SEQUENCE [LARGE SCALE GENOMIC DNA]</scope>
    <source>
        <strain evidence="1 3">M4.6</strain>
    </source>
</reference>
<evidence type="ECO:0000313" key="2">
    <source>
        <dbReference type="EMBL" id="PLR97024.1"/>
    </source>
</evidence>
<dbReference type="Proteomes" id="UP000234951">
    <property type="component" value="Unassembled WGS sequence"/>
</dbReference>
<dbReference type="EMBL" id="PGVA01000024">
    <property type="protein sequence ID" value="PLR82972.1"/>
    <property type="molecule type" value="Genomic_DNA"/>
</dbReference>
<accession>A0A2N5GM84</accession>
<evidence type="ECO:0000313" key="3">
    <source>
        <dbReference type="Proteomes" id="UP000234951"/>
    </source>
</evidence>
<evidence type="ECO:0000313" key="4">
    <source>
        <dbReference type="Proteomes" id="UP000235114"/>
    </source>
</evidence>
<sequence>MILGKHTLKLRKEMILVTKERKDDAASIGEEIGEHEPKDLNGLDPDRSLLSVNFATTENPYFSEHRNLDSKGQSEP</sequence>
<proteinExistence type="predicted"/>